<evidence type="ECO:0000313" key="2">
    <source>
        <dbReference type="Proteomes" id="UP000299084"/>
    </source>
</evidence>
<dbReference type="Proteomes" id="UP000299084">
    <property type="component" value="Unassembled WGS sequence"/>
</dbReference>
<organism evidence="1 2">
    <name type="scientific">Camelus dromedarius</name>
    <name type="common">Dromedary</name>
    <name type="synonym">Arabian camel</name>
    <dbReference type="NCBI Taxonomy" id="9838"/>
    <lineage>
        <taxon>Eukaryota</taxon>
        <taxon>Metazoa</taxon>
        <taxon>Chordata</taxon>
        <taxon>Craniata</taxon>
        <taxon>Vertebrata</taxon>
        <taxon>Euteleostomi</taxon>
        <taxon>Mammalia</taxon>
        <taxon>Eutheria</taxon>
        <taxon>Laurasiatheria</taxon>
        <taxon>Artiodactyla</taxon>
        <taxon>Tylopoda</taxon>
        <taxon>Camelidae</taxon>
        <taxon>Camelus</taxon>
    </lineage>
</organism>
<comment type="caution">
    <text evidence="1">The sequence shown here is derived from an EMBL/GenBank/DDBJ whole genome shotgun (WGS) entry which is preliminary data.</text>
</comment>
<sequence length="325" mass="35379">MEEGAEGRLPLSNIRKGKAGGIDCSCDECFLSPEAGVSPGWVLSWAPPGNRRGTWDICPRKCPRWLILWERFLGLCGGETPTGRCVKGSFCPQFFSPPSSAHKSSLSLPFPGALLPSSSHLCIFPPSQTEMDRLLLLLLLLGVFPLVFFQGVGDEAVEVGWGAAPGGQESGMRFWDDLTSRDLRSLSAVPTPTAARERGDFLSKVSEWGRSLPGADWGWELLGSSLREPLLGGGCVPTLETRLGVMGNVTNCKFLCQRWCPLTLLFLASLVLACRSLLSPPSIPLHLSPGRWLLPPDTKYSWFIRVSPLCFVHICKSQPTSPCVP</sequence>
<keyword evidence="2" id="KW-1185">Reference proteome</keyword>
<evidence type="ECO:0000313" key="1">
    <source>
        <dbReference type="EMBL" id="KAB1254838.1"/>
    </source>
</evidence>
<dbReference type="AlphaFoldDB" id="A0A5N4C7F4"/>
<accession>A0A5N4C7F4</accession>
<gene>
    <name evidence="1" type="ORF">Cadr_000028764</name>
</gene>
<reference evidence="1 2" key="1">
    <citation type="journal article" date="2019" name="Mol. Ecol. Resour.">
        <title>Improving Illumina assemblies with Hi-C and long reads: an example with the North African dromedary.</title>
        <authorList>
            <person name="Elbers J.P."/>
            <person name="Rogers M.F."/>
            <person name="Perelman P.L."/>
            <person name="Proskuryakova A.A."/>
            <person name="Serdyukova N.A."/>
            <person name="Johnson W.E."/>
            <person name="Horin P."/>
            <person name="Corander J."/>
            <person name="Murphy D."/>
            <person name="Burger P.A."/>
        </authorList>
    </citation>
    <scope>NUCLEOTIDE SEQUENCE [LARGE SCALE GENOMIC DNA]</scope>
    <source>
        <strain evidence="1">Drom800</strain>
        <tissue evidence="1">Blood</tissue>
    </source>
</reference>
<protein>
    <submittedName>
        <fullName evidence="1">Uncharacterized protein</fullName>
    </submittedName>
</protein>
<dbReference type="EMBL" id="JWIN03000033">
    <property type="protein sequence ID" value="KAB1254838.1"/>
    <property type="molecule type" value="Genomic_DNA"/>
</dbReference>
<proteinExistence type="predicted"/>
<name>A0A5N4C7F4_CAMDR</name>